<dbReference type="PROSITE" id="PS50262">
    <property type="entry name" value="G_PROTEIN_RECEP_F1_2"/>
    <property type="match status" value="1"/>
</dbReference>
<evidence type="ECO:0000256" key="5">
    <source>
        <dbReference type="ARBA" id="ARBA00023040"/>
    </source>
</evidence>
<evidence type="ECO:0000256" key="6">
    <source>
        <dbReference type="ARBA" id="ARBA00023136"/>
    </source>
</evidence>
<evidence type="ECO:0000256" key="10">
    <source>
        <dbReference type="SAM" id="Phobius"/>
    </source>
</evidence>
<gene>
    <name evidence="13" type="primary">LOC102810414</name>
</gene>
<dbReference type="Proteomes" id="UP000694865">
    <property type="component" value="Unplaced"/>
</dbReference>
<keyword evidence="5 9" id="KW-0297">G-protein coupled receptor</keyword>
<dbReference type="Pfam" id="PF00001">
    <property type="entry name" value="7tm_1"/>
    <property type="match status" value="1"/>
</dbReference>
<dbReference type="PRINTS" id="PR00237">
    <property type="entry name" value="GPCRRHODOPSN"/>
</dbReference>
<keyword evidence="2" id="KW-1003">Cell membrane</keyword>
<keyword evidence="8 9" id="KW-0807">Transducer</keyword>
<evidence type="ECO:0000313" key="12">
    <source>
        <dbReference type="Proteomes" id="UP000694865"/>
    </source>
</evidence>
<feature type="transmembrane region" description="Helical" evidence="10">
    <location>
        <begin position="196"/>
        <end position="226"/>
    </location>
</feature>
<evidence type="ECO:0000256" key="7">
    <source>
        <dbReference type="ARBA" id="ARBA00023170"/>
    </source>
</evidence>
<feature type="domain" description="G-protein coupled receptors family 1 profile" evidence="11">
    <location>
        <begin position="53"/>
        <end position="326"/>
    </location>
</feature>
<dbReference type="PROSITE" id="PS00237">
    <property type="entry name" value="G_PROTEIN_RECEP_F1_1"/>
    <property type="match status" value="1"/>
</dbReference>
<evidence type="ECO:0000313" key="13">
    <source>
        <dbReference type="RefSeq" id="XP_006825974.1"/>
    </source>
</evidence>
<accession>A0ABM0N133</accession>
<evidence type="ECO:0000256" key="2">
    <source>
        <dbReference type="ARBA" id="ARBA00022475"/>
    </source>
</evidence>
<feature type="transmembrane region" description="Helical" evidence="10">
    <location>
        <begin position="153"/>
        <end position="176"/>
    </location>
</feature>
<organism evidence="12 13">
    <name type="scientific">Saccoglossus kowalevskii</name>
    <name type="common">Acorn worm</name>
    <dbReference type="NCBI Taxonomy" id="10224"/>
    <lineage>
        <taxon>Eukaryota</taxon>
        <taxon>Metazoa</taxon>
        <taxon>Hemichordata</taxon>
        <taxon>Enteropneusta</taxon>
        <taxon>Harrimaniidae</taxon>
        <taxon>Saccoglossus</taxon>
    </lineage>
</organism>
<feature type="transmembrane region" description="Helical" evidence="10">
    <location>
        <begin position="73"/>
        <end position="92"/>
    </location>
</feature>
<protein>
    <submittedName>
        <fullName evidence="13">Probable G-protein coupled receptor No9-like</fullName>
    </submittedName>
</protein>
<dbReference type="InterPro" id="IPR000276">
    <property type="entry name" value="GPCR_Rhodpsn"/>
</dbReference>
<dbReference type="PANTHER" id="PTHR24248">
    <property type="entry name" value="ADRENERGIC RECEPTOR-RELATED G-PROTEIN COUPLED RECEPTOR"/>
    <property type="match status" value="1"/>
</dbReference>
<feature type="transmembrane region" description="Helical" evidence="10">
    <location>
        <begin position="112"/>
        <end position="132"/>
    </location>
</feature>
<keyword evidence="3 9" id="KW-0812">Transmembrane</keyword>
<comment type="subcellular location">
    <subcellularLocation>
        <location evidence="1">Cell membrane</location>
        <topology evidence="1">Multi-pass membrane protein</topology>
    </subcellularLocation>
</comment>
<dbReference type="RefSeq" id="XP_006825974.1">
    <property type="nucleotide sequence ID" value="XM_006825911.1"/>
</dbReference>
<evidence type="ECO:0000256" key="1">
    <source>
        <dbReference type="ARBA" id="ARBA00004651"/>
    </source>
</evidence>
<reference evidence="13" key="1">
    <citation type="submission" date="2025-08" db="UniProtKB">
        <authorList>
            <consortium name="RefSeq"/>
        </authorList>
    </citation>
    <scope>IDENTIFICATION</scope>
    <source>
        <tissue evidence="13">Testes</tissue>
    </source>
</reference>
<dbReference type="GeneID" id="102810414"/>
<evidence type="ECO:0000256" key="9">
    <source>
        <dbReference type="RuleBase" id="RU000688"/>
    </source>
</evidence>
<evidence type="ECO:0000256" key="8">
    <source>
        <dbReference type="ARBA" id="ARBA00023224"/>
    </source>
</evidence>
<keyword evidence="12" id="KW-1185">Reference proteome</keyword>
<name>A0ABM0N133_SACKO</name>
<keyword evidence="4 10" id="KW-1133">Transmembrane helix</keyword>
<proteinExistence type="inferred from homology"/>
<feature type="transmembrane region" description="Helical" evidence="10">
    <location>
        <begin position="275"/>
        <end position="292"/>
    </location>
</feature>
<keyword evidence="6 10" id="KW-0472">Membrane</keyword>
<dbReference type="CDD" id="cd14967">
    <property type="entry name" value="7tmA_amine_R-like"/>
    <property type="match status" value="1"/>
</dbReference>
<comment type="similarity">
    <text evidence="9">Belongs to the G-protein coupled receptor 1 family.</text>
</comment>
<dbReference type="PANTHER" id="PTHR24248:SF163">
    <property type="entry name" value="HISTAMINE H2 RECEPTOR-LIKE"/>
    <property type="match status" value="1"/>
</dbReference>
<evidence type="ECO:0000259" key="11">
    <source>
        <dbReference type="PROSITE" id="PS50262"/>
    </source>
</evidence>
<feature type="transmembrane region" description="Helical" evidence="10">
    <location>
        <begin position="37"/>
        <end position="61"/>
    </location>
</feature>
<dbReference type="SMART" id="SM01381">
    <property type="entry name" value="7TM_GPCR_Srsx"/>
    <property type="match status" value="1"/>
</dbReference>
<dbReference type="SUPFAM" id="SSF81321">
    <property type="entry name" value="Family A G protein-coupled receptor-like"/>
    <property type="match status" value="1"/>
</dbReference>
<evidence type="ECO:0000256" key="3">
    <source>
        <dbReference type="ARBA" id="ARBA00022692"/>
    </source>
</evidence>
<evidence type="ECO:0000256" key="4">
    <source>
        <dbReference type="ARBA" id="ARBA00022989"/>
    </source>
</evidence>
<keyword evidence="7 9" id="KW-0675">Receptor</keyword>
<dbReference type="Gene3D" id="1.20.1070.10">
    <property type="entry name" value="Rhodopsin 7-helix transmembrane proteins"/>
    <property type="match status" value="1"/>
</dbReference>
<sequence length="401" mass="45065">MDDQLIPTSPTLVEQAENVDHTPEPGDVTSYSLQSTIPLATILVAIILITLLGNALIFYALLKYKRLRTPSNLIITSLAISDFVTGLIVMPIRAVYHLSGQWYLGETLCNLWISVDLLCAIASMLNLVLITIDRFLAIKSPFQYKFWMSKPRVCCAIVTLWTFALVFSFTTVFAGWNTTNDLNDNFIQTENGALCILQWSTSAVMCYALLSFGLPHFLMICILFQIYKATRLRKLRVHIAMENQTDSSATAQRESNENTLGASKDSIEARACKKLGIIMGVFIVCWTPYFTVQCIKVFCQFCINPIFFKISCWLATCDAAIIPALYIRLNAGFRRVFVNFLARYFFCMDDIAVFDESSNSVTNTNITIPSFRSTVSETCVLPPPQSPSTFAQREEQLPPIN</sequence>
<dbReference type="InterPro" id="IPR017452">
    <property type="entry name" value="GPCR_Rhodpsn_7TM"/>
</dbReference>